<protein>
    <recommendedName>
        <fullName evidence="4">YD repeat-containing protein</fullName>
    </recommendedName>
</protein>
<dbReference type="Proteomes" id="UP001501570">
    <property type="component" value="Unassembled WGS sequence"/>
</dbReference>
<keyword evidence="3" id="KW-1185">Reference proteome</keyword>
<dbReference type="SUPFAM" id="SSF69304">
    <property type="entry name" value="Tricorn protease N-terminal domain"/>
    <property type="match status" value="1"/>
</dbReference>
<keyword evidence="1" id="KW-0472">Membrane</keyword>
<gene>
    <name evidence="2" type="ORF">GCM10023322_39040</name>
</gene>
<evidence type="ECO:0008006" key="4">
    <source>
        <dbReference type="Google" id="ProtNLM"/>
    </source>
</evidence>
<name>A0ABP9RXN7_9ACTN</name>
<accession>A0ABP9RXN7</accession>
<keyword evidence="1" id="KW-1133">Transmembrane helix</keyword>
<evidence type="ECO:0000313" key="2">
    <source>
        <dbReference type="EMBL" id="GAA5188408.1"/>
    </source>
</evidence>
<feature type="transmembrane region" description="Helical" evidence="1">
    <location>
        <begin position="43"/>
        <end position="63"/>
    </location>
</feature>
<sequence>MTEEDRDFVLRDLLSGVSAPPTRVDLNQVITVGRRSLRRRRSFGVAGVSALVVAAMLATPLVIRAADGPSGHRSVAAPIAAGAPRATQDAASATPSAQPCAVTALPSPNGLADVEASAVDPTGRYVGGQAWVGQNGVPILWTGGRAQVLPVHAKSATVDAINANGVVVGQAENSPDDQYVYRYQNGTVTKLSPLPHYPHLFPTASINAAGDVVINAEAKGSVEGAGAVGVIWPAGSTTAHKVTLPAGANLFAITDDGTRVGTSYVAGVADAAYTWDANGHGRKLAAPSGQKSLAYGARGEWVTGAVGEFPGASQTARWNLRTGSVTILNSADNGGAVNASGWVVTPTAVIPDKNPIPLQSFSADARVTLKGISDTNLVVGYAAPKSRDGHSQAVTWQC</sequence>
<evidence type="ECO:0000313" key="3">
    <source>
        <dbReference type="Proteomes" id="UP001501570"/>
    </source>
</evidence>
<proteinExistence type="predicted"/>
<keyword evidence="1" id="KW-0812">Transmembrane</keyword>
<dbReference type="RefSeq" id="WP_345631462.1">
    <property type="nucleotide sequence ID" value="NZ_BAABJQ010000011.1"/>
</dbReference>
<comment type="caution">
    <text evidence="2">The sequence shown here is derived from an EMBL/GenBank/DDBJ whole genome shotgun (WGS) entry which is preliminary data.</text>
</comment>
<organism evidence="2 3">
    <name type="scientific">Rugosimonospora acidiphila</name>
    <dbReference type="NCBI Taxonomy" id="556531"/>
    <lineage>
        <taxon>Bacteria</taxon>
        <taxon>Bacillati</taxon>
        <taxon>Actinomycetota</taxon>
        <taxon>Actinomycetes</taxon>
        <taxon>Micromonosporales</taxon>
        <taxon>Micromonosporaceae</taxon>
        <taxon>Rugosimonospora</taxon>
    </lineage>
</organism>
<reference evidence="3" key="1">
    <citation type="journal article" date="2019" name="Int. J. Syst. Evol. Microbiol.">
        <title>The Global Catalogue of Microorganisms (GCM) 10K type strain sequencing project: providing services to taxonomists for standard genome sequencing and annotation.</title>
        <authorList>
            <consortium name="The Broad Institute Genomics Platform"/>
            <consortium name="The Broad Institute Genome Sequencing Center for Infectious Disease"/>
            <person name="Wu L."/>
            <person name="Ma J."/>
        </authorList>
    </citation>
    <scope>NUCLEOTIDE SEQUENCE [LARGE SCALE GENOMIC DNA]</scope>
    <source>
        <strain evidence="3">JCM 18304</strain>
    </source>
</reference>
<evidence type="ECO:0000256" key="1">
    <source>
        <dbReference type="SAM" id="Phobius"/>
    </source>
</evidence>
<dbReference type="EMBL" id="BAABJQ010000011">
    <property type="protein sequence ID" value="GAA5188408.1"/>
    <property type="molecule type" value="Genomic_DNA"/>
</dbReference>